<reference evidence="3 4" key="1">
    <citation type="journal article" date="2019" name="PLoS Pathog.">
        <title>Genome sequence of the bovine parasite Schistosoma bovis Tanzania.</title>
        <authorList>
            <person name="Oey H."/>
            <person name="Zakrzewski M."/>
            <person name="Gobert G."/>
            <person name="Gravermann K."/>
            <person name="Stoye J."/>
            <person name="Jones M."/>
            <person name="Mcmanus D."/>
            <person name="Krause L."/>
        </authorList>
    </citation>
    <scope>NUCLEOTIDE SEQUENCE [LARGE SCALE GENOMIC DNA]</scope>
    <source>
        <strain evidence="3 4">TAN1997</strain>
    </source>
</reference>
<dbReference type="Gene3D" id="2.170.150.10">
    <property type="entry name" value="Metal Binding Protein, Guanine Nucleotide Exchange Factor, Chain A"/>
    <property type="match status" value="1"/>
</dbReference>
<dbReference type="Pfam" id="PF00838">
    <property type="entry name" value="TCTP"/>
    <property type="match status" value="1"/>
</dbReference>
<keyword evidence="4" id="KW-1185">Reference proteome</keyword>
<dbReference type="InterPro" id="IPR011057">
    <property type="entry name" value="Mss4-like_sf"/>
</dbReference>
<evidence type="ECO:0000259" key="2">
    <source>
        <dbReference type="PROSITE" id="PS51797"/>
    </source>
</evidence>
<dbReference type="STRING" id="6184.A0A430QKW5"/>
<accession>A0A430QKW5</accession>
<dbReference type="PROSITE" id="PS01002">
    <property type="entry name" value="TCTP_1"/>
    <property type="match status" value="1"/>
</dbReference>
<organism evidence="3 4">
    <name type="scientific">Schistosoma bovis</name>
    <name type="common">Blood fluke</name>
    <dbReference type="NCBI Taxonomy" id="6184"/>
    <lineage>
        <taxon>Eukaryota</taxon>
        <taxon>Metazoa</taxon>
        <taxon>Spiralia</taxon>
        <taxon>Lophotrochozoa</taxon>
        <taxon>Platyhelminthes</taxon>
        <taxon>Trematoda</taxon>
        <taxon>Digenea</taxon>
        <taxon>Strigeidida</taxon>
        <taxon>Schistosomatoidea</taxon>
        <taxon>Schistosomatidae</taxon>
        <taxon>Schistosoma</taxon>
    </lineage>
</organism>
<sequence length="196" mass="22638">MIVFKDMVTEDEMFTDSHCPRIVADFFYEVESRFTTTSSKVDGRLIGANPSGEGEDDEDVDDTSERVIDLVHANGFISVPYDLKSYKAQLKSYLKAIKERLQKTDPDKLPLLESQVNKYMKDVFANFDQYECFTGPSTNPEAMVILMNFREDGMTPYFVFFKDGLIHEKCVSWFSFVIMKIVRRLVFGILEIMNIL</sequence>
<dbReference type="PANTHER" id="PTHR11991:SF0">
    <property type="entry name" value="TRANSLATIONALLY-CONTROLLED TUMOR PROTEIN"/>
    <property type="match status" value="1"/>
</dbReference>
<proteinExistence type="inferred from homology"/>
<dbReference type="PANTHER" id="PTHR11991">
    <property type="entry name" value="TRANSLATIONALLY CONTROLLED TUMOR PROTEIN-RELATED"/>
    <property type="match status" value="1"/>
</dbReference>
<comment type="caution">
    <text evidence="3">The sequence shown here is derived from an EMBL/GenBank/DDBJ whole genome shotgun (WGS) entry which is preliminary data.</text>
</comment>
<comment type="similarity">
    <text evidence="1">Belongs to the TCTP family.</text>
</comment>
<dbReference type="InterPro" id="IPR018105">
    <property type="entry name" value="Translational_control_tumour_p"/>
</dbReference>
<evidence type="ECO:0000313" key="4">
    <source>
        <dbReference type="Proteomes" id="UP000290809"/>
    </source>
</evidence>
<dbReference type="InterPro" id="IPR034737">
    <property type="entry name" value="TCTP"/>
</dbReference>
<gene>
    <name evidence="3" type="ORF">DC041_0005856</name>
</gene>
<dbReference type="AlphaFoldDB" id="A0A430QKW5"/>
<evidence type="ECO:0000256" key="1">
    <source>
        <dbReference type="PROSITE-ProRule" id="PRU01133"/>
    </source>
</evidence>
<protein>
    <recommendedName>
        <fullName evidence="2">TCTP domain-containing protein</fullName>
    </recommendedName>
</protein>
<dbReference type="GO" id="GO:0005509">
    <property type="term" value="F:calcium ion binding"/>
    <property type="evidence" value="ECO:0007669"/>
    <property type="project" value="TreeGrafter"/>
</dbReference>
<dbReference type="InterPro" id="IPR018103">
    <property type="entry name" value="Translation_control_tumour_CS"/>
</dbReference>
<dbReference type="PRINTS" id="PR01653">
    <property type="entry name" value="TCTPROTEIN"/>
</dbReference>
<dbReference type="PROSITE" id="PS51797">
    <property type="entry name" value="TCTP_3"/>
    <property type="match status" value="1"/>
</dbReference>
<evidence type="ECO:0000313" key="3">
    <source>
        <dbReference type="EMBL" id="RTG88286.1"/>
    </source>
</evidence>
<dbReference type="Proteomes" id="UP000290809">
    <property type="component" value="Unassembled WGS sequence"/>
</dbReference>
<feature type="domain" description="TCTP" evidence="2">
    <location>
        <begin position="1"/>
        <end position="170"/>
    </location>
</feature>
<dbReference type="GO" id="GO:0005737">
    <property type="term" value="C:cytoplasm"/>
    <property type="evidence" value="ECO:0007669"/>
    <property type="project" value="TreeGrafter"/>
</dbReference>
<name>A0A430QKW5_SCHBO</name>
<dbReference type="SUPFAM" id="SSF51316">
    <property type="entry name" value="Mss4-like"/>
    <property type="match status" value="1"/>
</dbReference>
<dbReference type="EMBL" id="QMKO01001594">
    <property type="protein sequence ID" value="RTG88286.1"/>
    <property type="molecule type" value="Genomic_DNA"/>
</dbReference>
<dbReference type="InterPro" id="IPR011323">
    <property type="entry name" value="Mss4/transl-control_tumour"/>
</dbReference>